<keyword evidence="4" id="KW-0021">Allosteric enzyme</keyword>
<dbReference type="EMBL" id="JASOOE010000003">
    <property type="protein sequence ID" value="MDK7186795.1"/>
    <property type="molecule type" value="Genomic_DNA"/>
</dbReference>
<comment type="function">
    <text evidence="9">Phosphorylase is an important allosteric enzyme in carbohydrate metabolism. Enzymes from different sources differ in their regulatory mechanisms and in their natural substrates. However, all known phosphorylases share catalytic and structural properties.</text>
</comment>
<evidence type="ECO:0000313" key="12">
    <source>
        <dbReference type="EMBL" id="MDK7186795.1"/>
    </source>
</evidence>
<dbReference type="GO" id="GO:0030170">
    <property type="term" value="F:pyridoxal phosphate binding"/>
    <property type="evidence" value="ECO:0007669"/>
    <property type="project" value="InterPro"/>
</dbReference>
<proteinExistence type="inferred from homology"/>
<evidence type="ECO:0000256" key="5">
    <source>
        <dbReference type="ARBA" id="ARBA00022676"/>
    </source>
</evidence>
<sequence length="756" mass="87283">MTSLEAYTKTRFRKKVRDCSDREIYDVLFSMVKEKSHNLPTNDHDQQKKLYYFSAEFLIGKLLSNNLLNLGIHKQIRDELIANGKDLMAIESYENEPSLGNGGLGRLAACLLDSMTKLGINADGIGLNYHFGLFRQNFINNQQVSLPDQWLEGQSWLNAGELRFDVPFKDFTLKSTLYEIDILGYQQNTRNRLRLFDLDSVESDIIKENSIDFDKKDIKRNLTLFLYPDDSTHEGRLLRVYQQYFMVSNGAQLIIHEAKQKGSNLHDLMDYALIHINDTHPAFVIPELMRLLMIEGVDFSESINIVTQIVAFTNHTILTEALETWPMSDLDQVIPEIAQIIRQLHNYICQKYPANPSTWIIDDYDQVHMAHLALHFGYSVNGVAQLHTDILKNTTLSDFYEIYPNKFHNITNGITFRRWLMDINQSLASFLDVKIGTDWKDTADLSNFLAYKDEARTRNKLRAIKFLNKVKLKRYLKETMDITIDEHSIMDVQIKRIHEYKRQQLNALWVIHKYLEIKAGNIPATPITVLFGGKAAPAYTIAQDIIHLILTLSQLIRLDDEVSPHLKVVMIENYNVTSASYLIPAADISEQISLASKEASGTGNMKLMVNGALTLGTSDGANVEIADLVGSENIYLFGKHSQDVIDLYNKNAYHAEDYYQKENIRPLVDFIVSHGMMYFGNAERLERLHHELIHKDYFMTLLDLEDYIKVKEQMLSDYEDFESWYSKTIVNISKSGFFSSDRTVTDYNREIWKLKY</sequence>
<dbReference type="InterPro" id="IPR011833">
    <property type="entry name" value="Glycg_phsphrylas"/>
</dbReference>
<evidence type="ECO:0000256" key="11">
    <source>
        <dbReference type="RuleBase" id="RU000587"/>
    </source>
</evidence>
<evidence type="ECO:0000313" key="13">
    <source>
        <dbReference type="Proteomes" id="UP001229251"/>
    </source>
</evidence>
<comment type="cofactor">
    <cofactor evidence="2 11">
        <name>pyridoxal 5'-phosphate</name>
        <dbReference type="ChEBI" id="CHEBI:597326"/>
    </cofactor>
</comment>
<dbReference type="GO" id="GO:0005980">
    <property type="term" value="P:glycogen catabolic process"/>
    <property type="evidence" value="ECO:0007669"/>
    <property type="project" value="TreeGrafter"/>
</dbReference>
<evidence type="ECO:0000256" key="10">
    <source>
        <dbReference type="PIRSR" id="PIRSR000460-1"/>
    </source>
</evidence>
<evidence type="ECO:0000256" key="7">
    <source>
        <dbReference type="ARBA" id="ARBA00022898"/>
    </source>
</evidence>
<dbReference type="PIRSF" id="PIRSF000460">
    <property type="entry name" value="Pprylas_GlgP"/>
    <property type="match status" value="1"/>
</dbReference>
<keyword evidence="6 11" id="KW-0808">Transferase</keyword>
<evidence type="ECO:0000256" key="2">
    <source>
        <dbReference type="ARBA" id="ARBA00001933"/>
    </source>
</evidence>
<name>A0AAJ1Q592_9LACT</name>
<keyword evidence="8 11" id="KW-0119">Carbohydrate metabolism</keyword>
<keyword evidence="5 11" id="KW-0328">Glycosyltransferase</keyword>
<dbReference type="PANTHER" id="PTHR11468:SF3">
    <property type="entry name" value="GLYCOGEN PHOSPHORYLASE, LIVER FORM"/>
    <property type="match status" value="1"/>
</dbReference>
<comment type="caution">
    <text evidence="12">The sequence shown here is derived from an EMBL/GenBank/DDBJ whole genome shotgun (WGS) entry which is preliminary data.</text>
</comment>
<protein>
    <recommendedName>
        <fullName evidence="11">Alpha-1,4 glucan phosphorylase</fullName>
        <ecNumber evidence="11">2.4.1.1</ecNumber>
    </recommendedName>
</protein>
<evidence type="ECO:0000256" key="9">
    <source>
        <dbReference type="ARBA" id="ARBA00025174"/>
    </source>
</evidence>
<accession>A0AAJ1Q592</accession>
<dbReference type="Gene3D" id="3.40.50.2000">
    <property type="entry name" value="Glycogen Phosphorylase B"/>
    <property type="match status" value="2"/>
</dbReference>
<dbReference type="Proteomes" id="UP001229251">
    <property type="component" value="Unassembled WGS sequence"/>
</dbReference>
<dbReference type="FunFam" id="3.40.50.2000:FF:000003">
    <property type="entry name" value="Alpha-1,4 glucan phosphorylase"/>
    <property type="match status" value="1"/>
</dbReference>
<evidence type="ECO:0000256" key="8">
    <source>
        <dbReference type="ARBA" id="ARBA00023277"/>
    </source>
</evidence>
<evidence type="ECO:0000256" key="4">
    <source>
        <dbReference type="ARBA" id="ARBA00022533"/>
    </source>
</evidence>
<dbReference type="EC" id="2.4.1.1" evidence="11"/>
<evidence type="ECO:0000256" key="3">
    <source>
        <dbReference type="ARBA" id="ARBA00006047"/>
    </source>
</evidence>
<gene>
    <name evidence="12" type="ORF">QP433_02250</name>
</gene>
<dbReference type="GO" id="GO:0008184">
    <property type="term" value="F:glycogen phosphorylase activity"/>
    <property type="evidence" value="ECO:0007669"/>
    <property type="project" value="InterPro"/>
</dbReference>
<comment type="function">
    <text evidence="11">Allosteric enzyme that catalyzes the rate-limiting step in glycogen catabolism, the phosphorolytic cleavage of glycogen to produce glucose-1-phosphate, and plays a central role in maintaining cellular and organismal glucose homeostasis.</text>
</comment>
<feature type="modified residue" description="N6-(pyridoxal phosphate)lysine" evidence="10">
    <location>
        <position position="606"/>
    </location>
</feature>
<reference evidence="12" key="1">
    <citation type="submission" date="2023-05" db="EMBL/GenBank/DDBJ databases">
        <title>Cataloging the Phylogenetic Diversity of Human Bladder Bacteria.</title>
        <authorList>
            <person name="Du J."/>
        </authorList>
    </citation>
    <scope>NUCLEOTIDE SEQUENCE</scope>
    <source>
        <strain evidence="12">UMB1231</strain>
    </source>
</reference>
<organism evidence="12 13">
    <name type="scientific">Facklamia hominis</name>
    <dbReference type="NCBI Taxonomy" id="178214"/>
    <lineage>
        <taxon>Bacteria</taxon>
        <taxon>Bacillati</taxon>
        <taxon>Bacillota</taxon>
        <taxon>Bacilli</taxon>
        <taxon>Lactobacillales</taxon>
        <taxon>Aerococcaceae</taxon>
        <taxon>Facklamia</taxon>
    </lineage>
</organism>
<comment type="similarity">
    <text evidence="3 11">Belongs to the glycogen phosphorylase family.</text>
</comment>
<dbReference type="PANTHER" id="PTHR11468">
    <property type="entry name" value="GLYCOGEN PHOSPHORYLASE"/>
    <property type="match status" value="1"/>
</dbReference>
<keyword evidence="7 10" id="KW-0663">Pyridoxal phosphate</keyword>
<dbReference type="InterPro" id="IPR000811">
    <property type="entry name" value="Glyco_trans_35"/>
</dbReference>
<dbReference type="GO" id="GO:0005737">
    <property type="term" value="C:cytoplasm"/>
    <property type="evidence" value="ECO:0007669"/>
    <property type="project" value="TreeGrafter"/>
</dbReference>
<evidence type="ECO:0000256" key="1">
    <source>
        <dbReference type="ARBA" id="ARBA00001275"/>
    </source>
</evidence>
<evidence type="ECO:0000256" key="6">
    <source>
        <dbReference type="ARBA" id="ARBA00022679"/>
    </source>
</evidence>
<comment type="catalytic activity">
    <reaction evidence="1 11">
        <text>[(1-&gt;4)-alpha-D-glucosyl](n) + phosphate = [(1-&gt;4)-alpha-D-glucosyl](n-1) + alpha-D-glucose 1-phosphate</text>
        <dbReference type="Rhea" id="RHEA:41732"/>
        <dbReference type="Rhea" id="RHEA-COMP:9584"/>
        <dbReference type="Rhea" id="RHEA-COMP:9586"/>
        <dbReference type="ChEBI" id="CHEBI:15444"/>
        <dbReference type="ChEBI" id="CHEBI:43474"/>
        <dbReference type="ChEBI" id="CHEBI:58601"/>
        <dbReference type="EC" id="2.4.1.1"/>
    </reaction>
</comment>
<dbReference type="AlphaFoldDB" id="A0AAJ1Q592"/>
<dbReference type="Pfam" id="PF00343">
    <property type="entry name" value="Phosphorylase"/>
    <property type="match status" value="1"/>
</dbReference>
<dbReference type="NCBIfam" id="TIGR02093">
    <property type="entry name" value="P_ylase"/>
    <property type="match status" value="1"/>
</dbReference>
<dbReference type="SUPFAM" id="SSF53756">
    <property type="entry name" value="UDP-Glycosyltransferase/glycogen phosphorylase"/>
    <property type="match status" value="1"/>
</dbReference>
<dbReference type="RefSeq" id="WP_285065408.1">
    <property type="nucleotide sequence ID" value="NZ_JASOOE010000003.1"/>
</dbReference>